<reference evidence="10" key="1">
    <citation type="submission" date="2014-05" db="EMBL/GenBank/DDBJ databases">
        <title>Key roles for freshwater Actinobacteria revealed by deep metagenomic sequencing.</title>
        <authorList>
            <person name="Ghai R."/>
            <person name="Mizuno C.M."/>
            <person name="Picazo A."/>
            <person name="Camacho A."/>
            <person name="Rodriguez-Valera F."/>
        </authorList>
    </citation>
    <scope>NUCLEOTIDE SEQUENCE</scope>
</reference>
<evidence type="ECO:0000259" key="9">
    <source>
        <dbReference type="PROSITE" id="PS51779"/>
    </source>
</evidence>
<dbReference type="EMBL" id="JNSK01000096">
    <property type="protein sequence ID" value="KGA15404.1"/>
    <property type="molecule type" value="Genomic_DNA"/>
</dbReference>
<keyword evidence="4 8" id="KW-0812">Transmembrane</keyword>
<protein>
    <recommendedName>
        <fullName evidence="9">POTRA domain-containing protein</fullName>
    </recommendedName>
</protein>
<proteinExistence type="predicted"/>
<keyword evidence="2" id="KW-1003">Cell membrane</keyword>
<keyword evidence="7" id="KW-0131">Cell cycle</keyword>
<comment type="caution">
    <text evidence="10">The sequence shown here is derived from an EMBL/GenBank/DDBJ whole genome shotgun (WGS) entry which is preliminary data.</text>
</comment>
<dbReference type="PANTHER" id="PTHR37820">
    <property type="entry name" value="CELL DIVISION PROTEIN DIVIB"/>
    <property type="match status" value="1"/>
</dbReference>
<dbReference type="PROSITE" id="PS51779">
    <property type="entry name" value="POTRA"/>
    <property type="match status" value="1"/>
</dbReference>
<evidence type="ECO:0000256" key="2">
    <source>
        <dbReference type="ARBA" id="ARBA00022475"/>
    </source>
</evidence>
<keyword evidence="3" id="KW-0132">Cell division</keyword>
<organism evidence="10">
    <name type="scientific">freshwater metagenome</name>
    <dbReference type="NCBI Taxonomy" id="449393"/>
    <lineage>
        <taxon>unclassified sequences</taxon>
        <taxon>metagenomes</taxon>
        <taxon>ecological metagenomes</taxon>
    </lineage>
</organism>
<dbReference type="InterPro" id="IPR013685">
    <property type="entry name" value="POTRA_FtsQ_type"/>
</dbReference>
<gene>
    <name evidence="10" type="ORF">GM50_17315</name>
</gene>
<evidence type="ECO:0000256" key="8">
    <source>
        <dbReference type="SAM" id="Phobius"/>
    </source>
</evidence>
<evidence type="ECO:0000313" key="10">
    <source>
        <dbReference type="EMBL" id="KGA15404.1"/>
    </source>
</evidence>
<dbReference type="Gene3D" id="3.10.20.310">
    <property type="entry name" value="membrane protein fhac"/>
    <property type="match status" value="1"/>
</dbReference>
<dbReference type="InterPro" id="IPR034746">
    <property type="entry name" value="POTRA"/>
</dbReference>
<feature type="transmembrane region" description="Helical" evidence="8">
    <location>
        <begin position="12"/>
        <end position="32"/>
    </location>
</feature>
<accession>A0A094Q062</accession>
<comment type="subcellular location">
    <subcellularLocation>
        <location evidence="1">Membrane</location>
    </subcellularLocation>
</comment>
<evidence type="ECO:0000256" key="5">
    <source>
        <dbReference type="ARBA" id="ARBA00022989"/>
    </source>
</evidence>
<name>A0A094Q062_9ZZZZ</name>
<evidence type="ECO:0000256" key="1">
    <source>
        <dbReference type="ARBA" id="ARBA00004370"/>
    </source>
</evidence>
<sequence>MIFTARFKSSKAVLAITATLIIFGGGSYLLGWSSLLTVKQIEITGVPTLKSEREIAKSLDLSIGDKLARVDARALANRLTAIEWIESADISRNWLHGKVAVDLQARTPVALYTELGKPQVALDASGITFRLPGQIPDGLPRVSSSSVASGLIAIEIFTQMPKEFSDGIDRLTAVSPTNIVINGKFSGRNLQIVWGDSEDTSLKLKVITALLDRPENKSIRLIDVTAPHAPIVK</sequence>
<feature type="domain" description="POTRA" evidence="9">
    <location>
        <begin position="36"/>
        <end position="106"/>
    </location>
</feature>
<dbReference type="GO" id="GO:0005886">
    <property type="term" value="C:plasma membrane"/>
    <property type="evidence" value="ECO:0007669"/>
    <property type="project" value="TreeGrafter"/>
</dbReference>
<dbReference type="InterPro" id="IPR050487">
    <property type="entry name" value="FtsQ_DivIB"/>
</dbReference>
<keyword evidence="5 8" id="KW-1133">Transmembrane helix</keyword>
<dbReference type="AlphaFoldDB" id="A0A094Q062"/>
<evidence type="ECO:0000256" key="3">
    <source>
        <dbReference type="ARBA" id="ARBA00022618"/>
    </source>
</evidence>
<evidence type="ECO:0000256" key="4">
    <source>
        <dbReference type="ARBA" id="ARBA00022692"/>
    </source>
</evidence>
<dbReference type="GO" id="GO:0051301">
    <property type="term" value="P:cell division"/>
    <property type="evidence" value="ECO:0007669"/>
    <property type="project" value="UniProtKB-KW"/>
</dbReference>
<dbReference type="PANTHER" id="PTHR37820:SF1">
    <property type="entry name" value="CELL DIVISION PROTEIN FTSQ"/>
    <property type="match status" value="1"/>
</dbReference>
<keyword evidence="6 8" id="KW-0472">Membrane</keyword>
<dbReference type="Pfam" id="PF08478">
    <property type="entry name" value="POTRA_1"/>
    <property type="match status" value="1"/>
</dbReference>
<evidence type="ECO:0000256" key="7">
    <source>
        <dbReference type="ARBA" id="ARBA00023306"/>
    </source>
</evidence>
<evidence type="ECO:0000256" key="6">
    <source>
        <dbReference type="ARBA" id="ARBA00023136"/>
    </source>
</evidence>